<comment type="similarity">
    <text evidence="1">Belongs to the AB hydrolase superfamily.</text>
</comment>
<proteinExistence type="inferred from homology"/>
<sequence>MREDVEFATEDGVTLRGWLYRPDEGGGPFPVIVMAHGFSATKEMHLDDFAEYFAAGGFAVLVYDNRNLGASDGEPRGEIDPWRQVRDYRDAITWVSARPDVDAARVGIWGSSYSGGHVLVVAAQDRRVRCVVSQVPLISGYDNARRLVRADHLAGLREAFDADRAARYRGEAPGMIQVCWVDDPSEPCALPTQDTRDFFLGPIQEKATTWRNEVTLRSVEMFTEYEPGDYLPRITPTPLMMVVAAQDHLTVSDLSLAAYGRAHEPKRLLVLPVGHFQAYVGEAFRVSAPAQREWFLTHLGK</sequence>
<name>A0ABT1A5K4_9PSEU</name>
<dbReference type="PANTHER" id="PTHR22946">
    <property type="entry name" value="DIENELACTONE HYDROLASE DOMAIN-CONTAINING PROTEIN-RELATED"/>
    <property type="match status" value="1"/>
</dbReference>
<comment type="caution">
    <text evidence="4">The sequence shown here is derived from an EMBL/GenBank/DDBJ whole genome shotgun (WGS) entry which is preliminary data.</text>
</comment>
<evidence type="ECO:0000256" key="2">
    <source>
        <dbReference type="ARBA" id="ARBA00022801"/>
    </source>
</evidence>
<dbReference type="Gene3D" id="3.40.50.1820">
    <property type="entry name" value="alpha/beta hydrolase"/>
    <property type="match status" value="1"/>
</dbReference>
<gene>
    <name evidence="4" type="ORF">KDL28_24745</name>
</gene>
<dbReference type="EMBL" id="JAGSOV010000053">
    <property type="protein sequence ID" value="MCO1658275.1"/>
    <property type="molecule type" value="Genomic_DNA"/>
</dbReference>
<accession>A0ABT1A5K4</accession>
<dbReference type="InterPro" id="IPR000383">
    <property type="entry name" value="Xaa-Pro-like_dom"/>
</dbReference>
<protein>
    <submittedName>
        <fullName evidence="4">Alpha/beta hydrolase</fullName>
    </submittedName>
</protein>
<keyword evidence="2 4" id="KW-0378">Hydrolase</keyword>
<evidence type="ECO:0000313" key="4">
    <source>
        <dbReference type="EMBL" id="MCO1658275.1"/>
    </source>
</evidence>
<dbReference type="Proteomes" id="UP001165283">
    <property type="component" value="Unassembled WGS sequence"/>
</dbReference>
<dbReference type="InterPro" id="IPR029058">
    <property type="entry name" value="AB_hydrolase_fold"/>
</dbReference>
<dbReference type="PANTHER" id="PTHR22946:SF9">
    <property type="entry name" value="POLYKETIDE TRANSFERASE AF380"/>
    <property type="match status" value="1"/>
</dbReference>
<organism evidence="4 5">
    <name type="scientific">Pseudonocardia humida</name>
    <dbReference type="NCBI Taxonomy" id="2800819"/>
    <lineage>
        <taxon>Bacteria</taxon>
        <taxon>Bacillati</taxon>
        <taxon>Actinomycetota</taxon>
        <taxon>Actinomycetes</taxon>
        <taxon>Pseudonocardiales</taxon>
        <taxon>Pseudonocardiaceae</taxon>
        <taxon>Pseudonocardia</taxon>
    </lineage>
</organism>
<evidence type="ECO:0000313" key="5">
    <source>
        <dbReference type="Proteomes" id="UP001165283"/>
    </source>
</evidence>
<evidence type="ECO:0000259" key="3">
    <source>
        <dbReference type="Pfam" id="PF02129"/>
    </source>
</evidence>
<reference evidence="4" key="1">
    <citation type="submission" date="2021-04" db="EMBL/GenBank/DDBJ databases">
        <title>Pseudonocardia sp. nov., isolated from sandy soil of mangrove forest.</title>
        <authorList>
            <person name="Zan Z."/>
            <person name="Huang R."/>
            <person name="Liu W."/>
        </authorList>
    </citation>
    <scope>NUCLEOTIDE SEQUENCE</scope>
    <source>
        <strain evidence="4">S2-4</strain>
    </source>
</reference>
<keyword evidence="5" id="KW-1185">Reference proteome</keyword>
<dbReference type="GO" id="GO:0016787">
    <property type="term" value="F:hydrolase activity"/>
    <property type="evidence" value="ECO:0007669"/>
    <property type="project" value="UniProtKB-KW"/>
</dbReference>
<dbReference type="SUPFAM" id="SSF53474">
    <property type="entry name" value="alpha/beta-Hydrolases"/>
    <property type="match status" value="1"/>
</dbReference>
<dbReference type="Pfam" id="PF02129">
    <property type="entry name" value="Peptidase_S15"/>
    <property type="match status" value="1"/>
</dbReference>
<dbReference type="InterPro" id="IPR050261">
    <property type="entry name" value="FrsA_esterase"/>
</dbReference>
<evidence type="ECO:0000256" key="1">
    <source>
        <dbReference type="ARBA" id="ARBA00008645"/>
    </source>
</evidence>
<dbReference type="Gene3D" id="1.10.10.800">
    <property type="match status" value="1"/>
</dbReference>
<feature type="domain" description="Xaa-Pro dipeptidyl-peptidase-like" evidence="3">
    <location>
        <begin position="11"/>
        <end position="277"/>
    </location>
</feature>